<gene>
    <name evidence="2" type="ORF">M378DRAFT_160850</name>
</gene>
<feature type="region of interest" description="Disordered" evidence="1">
    <location>
        <begin position="1"/>
        <end position="36"/>
    </location>
</feature>
<reference evidence="2 3" key="1">
    <citation type="submission" date="2014-04" db="EMBL/GenBank/DDBJ databases">
        <title>Evolutionary Origins and Diversification of the Mycorrhizal Mutualists.</title>
        <authorList>
            <consortium name="DOE Joint Genome Institute"/>
            <consortium name="Mycorrhizal Genomics Consortium"/>
            <person name="Kohler A."/>
            <person name="Kuo A."/>
            <person name="Nagy L.G."/>
            <person name="Floudas D."/>
            <person name="Copeland A."/>
            <person name="Barry K.W."/>
            <person name="Cichocki N."/>
            <person name="Veneault-Fourrey C."/>
            <person name="LaButti K."/>
            <person name="Lindquist E.A."/>
            <person name="Lipzen A."/>
            <person name="Lundell T."/>
            <person name="Morin E."/>
            <person name="Murat C."/>
            <person name="Riley R."/>
            <person name="Ohm R."/>
            <person name="Sun H."/>
            <person name="Tunlid A."/>
            <person name="Henrissat B."/>
            <person name="Grigoriev I.V."/>
            <person name="Hibbett D.S."/>
            <person name="Martin F."/>
        </authorList>
    </citation>
    <scope>NUCLEOTIDE SEQUENCE [LARGE SCALE GENOMIC DNA]</scope>
    <source>
        <strain evidence="2 3">Koide BX008</strain>
    </source>
</reference>
<keyword evidence="3" id="KW-1185">Reference proteome</keyword>
<sequence length="89" mass="10340">DSESQNVPSSNLDSHPSFTPLTTGEYAQASSPMRRSRECITRETKFYKRRSVIPGLYLLTRKKKMQSLVICYRYVYHPTSPAKMAMYQK</sequence>
<evidence type="ECO:0000256" key="1">
    <source>
        <dbReference type="SAM" id="MobiDB-lite"/>
    </source>
</evidence>
<dbReference type="InParanoid" id="A0A0C2WX68"/>
<feature type="non-terminal residue" evidence="2">
    <location>
        <position position="1"/>
    </location>
</feature>
<organism evidence="2 3">
    <name type="scientific">Amanita muscaria (strain Koide BX008)</name>
    <dbReference type="NCBI Taxonomy" id="946122"/>
    <lineage>
        <taxon>Eukaryota</taxon>
        <taxon>Fungi</taxon>
        <taxon>Dikarya</taxon>
        <taxon>Basidiomycota</taxon>
        <taxon>Agaricomycotina</taxon>
        <taxon>Agaricomycetes</taxon>
        <taxon>Agaricomycetidae</taxon>
        <taxon>Agaricales</taxon>
        <taxon>Pluteineae</taxon>
        <taxon>Amanitaceae</taxon>
        <taxon>Amanita</taxon>
    </lineage>
</organism>
<accession>A0A0C2WX68</accession>
<evidence type="ECO:0000313" key="3">
    <source>
        <dbReference type="Proteomes" id="UP000054549"/>
    </source>
</evidence>
<dbReference type="EMBL" id="KN818236">
    <property type="protein sequence ID" value="KIL66397.1"/>
    <property type="molecule type" value="Genomic_DNA"/>
</dbReference>
<evidence type="ECO:0000313" key="2">
    <source>
        <dbReference type="EMBL" id="KIL66397.1"/>
    </source>
</evidence>
<dbReference type="Proteomes" id="UP000054549">
    <property type="component" value="Unassembled WGS sequence"/>
</dbReference>
<dbReference type="HOGENOM" id="CLU_2460641_0_0_1"/>
<proteinExistence type="predicted"/>
<feature type="compositionally biased region" description="Polar residues" evidence="1">
    <location>
        <begin position="1"/>
        <end position="22"/>
    </location>
</feature>
<dbReference type="AlphaFoldDB" id="A0A0C2WX68"/>
<name>A0A0C2WX68_AMAMK</name>
<protein>
    <submittedName>
        <fullName evidence="2">Uncharacterized protein</fullName>
    </submittedName>
</protein>